<dbReference type="Proteomes" id="UP000177614">
    <property type="component" value="Unassembled WGS sequence"/>
</dbReference>
<feature type="domain" description="NIF system FeS cluster assembly NifU N-terminal" evidence="1">
    <location>
        <begin position="22"/>
        <end position="136"/>
    </location>
</feature>
<evidence type="ECO:0000313" key="3">
    <source>
        <dbReference type="Proteomes" id="UP000177614"/>
    </source>
</evidence>
<dbReference type="SUPFAM" id="SSF82649">
    <property type="entry name" value="SufE/NifU"/>
    <property type="match status" value="1"/>
</dbReference>
<dbReference type="Pfam" id="PF01592">
    <property type="entry name" value="NifU_N"/>
    <property type="match status" value="1"/>
</dbReference>
<dbReference type="Gene3D" id="3.90.1010.10">
    <property type="match status" value="1"/>
</dbReference>
<dbReference type="CDD" id="cd06664">
    <property type="entry name" value="IscU_like"/>
    <property type="match status" value="1"/>
</dbReference>
<dbReference type="InterPro" id="IPR002871">
    <property type="entry name" value="NIF_FeS_clus_asmbl_NifU_N"/>
</dbReference>
<dbReference type="NCBIfam" id="TIGR01994">
    <property type="entry name" value="SUF_scaf_2"/>
    <property type="match status" value="1"/>
</dbReference>
<organism evidence="2 3">
    <name type="scientific">Candidatus Abawacabacteria bacterium RBG_16_42_10</name>
    <dbReference type="NCBI Taxonomy" id="1817814"/>
    <lineage>
        <taxon>Bacteria</taxon>
        <taxon>Candidatus Abawacaibacteriota</taxon>
    </lineage>
</organism>
<dbReference type="EMBL" id="MEWR01000023">
    <property type="protein sequence ID" value="OGC81576.1"/>
    <property type="molecule type" value="Genomic_DNA"/>
</dbReference>
<protein>
    <submittedName>
        <fullName evidence="2">SUF system NifU family Fe-S cluster assembly protein</fullName>
    </submittedName>
</protein>
<proteinExistence type="predicted"/>
<accession>A0A1F4XIW5</accession>
<sequence>MNTTYDRNHIGDRPLTSKGEIYKENILDHYREPHHFGEMSNADLKHREFNPLCGDEITIYLKIEKNKVSDISFSGHGCAISQAAMSMLTDMVKGKSIHTIEQLQKEDILKMLGIPVGIVRMKCALLGLKTLHKCLAQIST</sequence>
<comment type="caution">
    <text evidence="2">The sequence shown here is derived from an EMBL/GenBank/DDBJ whole genome shotgun (WGS) entry which is preliminary data.</text>
</comment>
<dbReference type="STRING" id="1817814.A2V81_04835"/>
<dbReference type="AlphaFoldDB" id="A0A1F4XIW5"/>
<evidence type="ECO:0000313" key="2">
    <source>
        <dbReference type="EMBL" id="OGC81576.1"/>
    </source>
</evidence>
<dbReference type="GO" id="GO:0016226">
    <property type="term" value="P:iron-sulfur cluster assembly"/>
    <property type="evidence" value="ECO:0007669"/>
    <property type="project" value="InterPro"/>
</dbReference>
<dbReference type="GO" id="GO:0005506">
    <property type="term" value="F:iron ion binding"/>
    <property type="evidence" value="ECO:0007669"/>
    <property type="project" value="InterPro"/>
</dbReference>
<dbReference type="GO" id="GO:0051536">
    <property type="term" value="F:iron-sulfur cluster binding"/>
    <property type="evidence" value="ECO:0007669"/>
    <property type="project" value="InterPro"/>
</dbReference>
<gene>
    <name evidence="2" type="ORF">A2V81_04835</name>
</gene>
<evidence type="ECO:0000259" key="1">
    <source>
        <dbReference type="Pfam" id="PF01592"/>
    </source>
</evidence>
<reference evidence="2 3" key="1">
    <citation type="journal article" date="2016" name="Nat. Commun.">
        <title>Thousands of microbial genomes shed light on interconnected biogeochemical processes in an aquifer system.</title>
        <authorList>
            <person name="Anantharaman K."/>
            <person name="Brown C.T."/>
            <person name="Hug L.A."/>
            <person name="Sharon I."/>
            <person name="Castelle C.J."/>
            <person name="Probst A.J."/>
            <person name="Thomas B.C."/>
            <person name="Singh A."/>
            <person name="Wilkins M.J."/>
            <person name="Karaoz U."/>
            <person name="Brodie E.L."/>
            <person name="Williams K.H."/>
            <person name="Hubbard S.S."/>
            <person name="Banfield J.F."/>
        </authorList>
    </citation>
    <scope>NUCLEOTIDE SEQUENCE [LARGE SCALE GENOMIC DNA]</scope>
</reference>
<dbReference type="PANTHER" id="PTHR10093">
    <property type="entry name" value="IRON-SULFUR CLUSTER ASSEMBLY ENZYME NIFU HOMOLOG"/>
    <property type="match status" value="1"/>
</dbReference>
<name>A0A1F4XIW5_9BACT</name>